<feature type="repeat" description="PIR1/2/3" evidence="3">
    <location>
        <begin position="223"/>
        <end position="241"/>
    </location>
</feature>
<dbReference type="EMBL" id="OX365761">
    <property type="protein sequence ID" value="CAI4038477.1"/>
    <property type="molecule type" value="Genomic_DNA"/>
</dbReference>
<gene>
    <name evidence="6" type="primary">SMKI05G0870</name>
    <name evidence="6" type="ORF">SMKI_05G0870</name>
</gene>
<evidence type="ECO:0000313" key="7">
    <source>
        <dbReference type="Proteomes" id="UP001161438"/>
    </source>
</evidence>
<organism evidence="6 7">
    <name type="scientific">Saccharomyces mikatae IFO 1815</name>
    <dbReference type="NCBI Taxonomy" id="226126"/>
    <lineage>
        <taxon>Eukaryota</taxon>
        <taxon>Fungi</taxon>
        <taxon>Dikarya</taxon>
        <taxon>Ascomycota</taxon>
        <taxon>Saccharomycotina</taxon>
        <taxon>Saccharomycetes</taxon>
        <taxon>Saccharomycetales</taxon>
        <taxon>Saccharomycetaceae</taxon>
        <taxon>Saccharomyces</taxon>
    </lineage>
</organism>
<sequence length="267" mass="26311">MAYTKIALFAAIAAFASAQTQDQINELNVILNDVKSNIQEYISLASDPNSGFSLASMPAGILDLGMALASATDDSYTTFYSEVDFAGVSKMLTQVPWYSSRLAPALKSLEGDASSSAAPSSTEAKTSSSAAPSSTEAKTSSSAAPSSTEAKTSSSAAPSSTEAKTSSSAAPSSSEAKTSSSAAPSSSEAKTSSAATSSAKVSSSAVASSAKVSSSAVASSAKASAISQITDGQIQATKTVAQQTENGAAKAFVGMGAGVVAAAAMLL</sequence>
<dbReference type="PANTHER" id="PTHR31002:SF34">
    <property type="entry name" value="CELL WALL PROTEIN CWP1-RELATED"/>
    <property type="match status" value="1"/>
</dbReference>
<dbReference type="InterPro" id="IPR050788">
    <property type="entry name" value="Yeast_SRP1/TIP1_CWP"/>
</dbReference>
<protein>
    <submittedName>
        <fullName evidence="6">Uncharacterized protein</fullName>
    </submittedName>
</protein>
<dbReference type="PROSITE" id="PS50256">
    <property type="entry name" value="PIR_REPEAT_2"/>
    <property type="match status" value="1"/>
</dbReference>
<evidence type="ECO:0000256" key="1">
    <source>
        <dbReference type="ARBA" id="ARBA00004196"/>
    </source>
</evidence>
<dbReference type="Pfam" id="PF00399">
    <property type="entry name" value="PIR"/>
    <property type="match status" value="1"/>
</dbReference>
<evidence type="ECO:0000256" key="2">
    <source>
        <dbReference type="ARBA" id="ARBA00022729"/>
    </source>
</evidence>
<reference evidence="6" key="1">
    <citation type="submission" date="2022-10" db="EMBL/GenBank/DDBJ databases">
        <authorList>
            <person name="Byrne P K."/>
        </authorList>
    </citation>
    <scope>NUCLEOTIDE SEQUENCE</scope>
    <source>
        <strain evidence="6">IFO1815</strain>
    </source>
</reference>
<dbReference type="AlphaFoldDB" id="A0AA35NF72"/>
<dbReference type="GO" id="GO:0009277">
    <property type="term" value="C:fungal-type cell wall"/>
    <property type="evidence" value="ECO:0007669"/>
    <property type="project" value="TreeGrafter"/>
</dbReference>
<dbReference type="Pfam" id="PF00660">
    <property type="entry name" value="SRP1_TIP1"/>
    <property type="match status" value="1"/>
</dbReference>
<evidence type="ECO:0000256" key="4">
    <source>
        <dbReference type="SAM" id="MobiDB-lite"/>
    </source>
</evidence>
<dbReference type="PROSITE" id="PS00724">
    <property type="entry name" value="SRP1_TIP1"/>
    <property type="match status" value="1"/>
</dbReference>
<feature type="chain" id="PRO_5041393575" evidence="5">
    <location>
        <begin position="19"/>
        <end position="267"/>
    </location>
</feature>
<comment type="subcellular location">
    <subcellularLocation>
        <location evidence="1">Cell envelope</location>
    </subcellularLocation>
</comment>
<evidence type="ECO:0000313" key="6">
    <source>
        <dbReference type="EMBL" id="CAI4038477.1"/>
    </source>
</evidence>
<dbReference type="GeneID" id="80917688"/>
<dbReference type="InterPro" id="IPR000992">
    <property type="entry name" value="SRP1_TIP1"/>
</dbReference>
<evidence type="ECO:0000256" key="3">
    <source>
        <dbReference type="PROSITE-ProRule" id="PRU00149"/>
    </source>
</evidence>
<dbReference type="GO" id="GO:0005199">
    <property type="term" value="F:structural constituent of cell wall"/>
    <property type="evidence" value="ECO:0007669"/>
    <property type="project" value="InterPro"/>
</dbReference>
<feature type="region of interest" description="Disordered" evidence="4">
    <location>
        <begin position="111"/>
        <end position="200"/>
    </location>
</feature>
<dbReference type="PROSITE" id="PS00929">
    <property type="entry name" value="PIR_REPEAT_1"/>
    <property type="match status" value="1"/>
</dbReference>
<evidence type="ECO:0000256" key="5">
    <source>
        <dbReference type="SAM" id="SignalP"/>
    </source>
</evidence>
<name>A0AA35NF72_SACMI</name>
<proteinExistence type="predicted"/>
<accession>A0AA35NF72</accession>
<keyword evidence="7" id="KW-1185">Reference proteome</keyword>
<dbReference type="Proteomes" id="UP001161438">
    <property type="component" value="Chromosome 5"/>
</dbReference>
<dbReference type="PANTHER" id="PTHR31002">
    <property type="entry name" value="SERIPAUPERIN"/>
    <property type="match status" value="1"/>
</dbReference>
<dbReference type="InterPro" id="IPR000420">
    <property type="entry name" value="Yeast_PIR_rpt"/>
</dbReference>
<dbReference type="GO" id="GO:0000324">
    <property type="term" value="C:fungal-type vacuole"/>
    <property type="evidence" value="ECO:0007669"/>
    <property type="project" value="TreeGrafter"/>
</dbReference>
<keyword evidence="2 5" id="KW-0732">Signal</keyword>
<dbReference type="RefSeq" id="XP_056081592.1">
    <property type="nucleotide sequence ID" value="XM_056221841.1"/>
</dbReference>
<feature type="signal peptide" evidence="5">
    <location>
        <begin position="1"/>
        <end position="18"/>
    </location>
</feature>
<feature type="compositionally biased region" description="Low complexity" evidence="4">
    <location>
        <begin position="113"/>
        <end position="200"/>
    </location>
</feature>
<dbReference type="GO" id="GO:0031505">
    <property type="term" value="P:fungal-type cell wall organization"/>
    <property type="evidence" value="ECO:0007669"/>
    <property type="project" value="TreeGrafter"/>
</dbReference>